<keyword evidence="3" id="KW-1185">Reference proteome</keyword>
<gene>
    <name evidence="2" type="ORF">EYF80_001062</name>
</gene>
<feature type="compositionally biased region" description="Polar residues" evidence="1">
    <location>
        <begin position="130"/>
        <end position="145"/>
    </location>
</feature>
<protein>
    <submittedName>
        <fullName evidence="2">Uncharacterized protein</fullName>
    </submittedName>
</protein>
<feature type="region of interest" description="Disordered" evidence="1">
    <location>
        <begin position="120"/>
        <end position="145"/>
    </location>
</feature>
<evidence type="ECO:0000313" key="2">
    <source>
        <dbReference type="EMBL" id="TNN88730.1"/>
    </source>
</evidence>
<sequence length="255" mass="27346">MSWSSGESGEVCGLEPPTGESLPTPGDTSEPPGADTLQLALQQIIPQLPPADSRLHVSWQELQDDHTVKWQSPEGKERQKSIGDTNDEIDNRSSASIGCGGDSGQLPLWATHDRLLLRSPSPHSAPCMNAESNGATTQSSGQARKQTWALGGVSSSSHRLSSKMPLLGELSNAPLSLSPLRLHHSQAQGDLRETAISISSTHTSSCNEPRHPMWIRRRVDQVSLLVDAGHGSIAQTLATLLHLPVAHPAMQRPRS</sequence>
<organism evidence="2 3">
    <name type="scientific">Liparis tanakae</name>
    <name type="common">Tanaka's snailfish</name>
    <dbReference type="NCBI Taxonomy" id="230148"/>
    <lineage>
        <taxon>Eukaryota</taxon>
        <taxon>Metazoa</taxon>
        <taxon>Chordata</taxon>
        <taxon>Craniata</taxon>
        <taxon>Vertebrata</taxon>
        <taxon>Euteleostomi</taxon>
        <taxon>Actinopterygii</taxon>
        <taxon>Neopterygii</taxon>
        <taxon>Teleostei</taxon>
        <taxon>Neoteleostei</taxon>
        <taxon>Acanthomorphata</taxon>
        <taxon>Eupercaria</taxon>
        <taxon>Perciformes</taxon>
        <taxon>Cottioidei</taxon>
        <taxon>Cottales</taxon>
        <taxon>Liparidae</taxon>
        <taxon>Liparis</taxon>
    </lineage>
</organism>
<accession>A0A4Z2JEX5</accession>
<name>A0A4Z2JEX5_9TELE</name>
<evidence type="ECO:0000256" key="1">
    <source>
        <dbReference type="SAM" id="MobiDB-lite"/>
    </source>
</evidence>
<comment type="caution">
    <text evidence="2">The sequence shown here is derived from an EMBL/GenBank/DDBJ whole genome shotgun (WGS) entry which is preliminary data.</text>
</comment>
<proteinExistence type="predicted"/>
<evidence type="ECO:0000313" key="3">
    <source>
        <dbReference type="Proteomes" id="UP000314294"/>
    </source>
</evidence>
<reference evidence="2 3" key="1">
    <citation type="submission" date="2019-03" db="EMBL/GenBank/DDBJ databases">
        <title>First draft genome of Liparis tanakae, snailfish: a comprehensive survey of snailfish specific genes.</title>
        <authorList>
            <person name="Kim W."/>
            <person name="Song I."/>
            <person name="Jeong J.-H."/>
            <person name="Kim D."/>
            <person name="Kim S."/>
            <person name="Ryu S."/>
            <person name="Song J.Y."/>
            <person name="Lee S.K."/>
        </authorList>
    </citation>
    <scope>NUCLEOTIDE SEQUENCE [LARGE SCALE GENOMIC DNA]</scope>
    <source>
        <tissue evidence="2">Muscle</tissue>
    </source>
</reference>
<feature type="region of interest" description="Disordered" evidence="1">
    <location>
        <begin position="1"/>
        <end position="35"/>
    </location>
</feature>
<dbReference type="Proteomes" id="UP000314294">
    <property type="component" value="Unassembled WGS sequence"/>
</dbReference>
<feature type="region of interest" description="Disordered" evidence="1">
    <location>
        <begin position="66"/>
        <end position="102"/>
    </location>
</feature>
<dbReference type="AlphaFoldDB" id="A0A4Z2JEX5"/>
<dbReference type="EMBL" id="SRLO01000004">
    <property type="protein sequence ID" value="TNN88730.1"/>
    <property type="molecule type" value="Genomic_DNA"/>
</dbReference>
<feature type="compositionally biased region" description="Basic and acidic residues" evidence="1">
    <location>
        <begin position="66"/>
        <end position="81"/>
    </location>
</feature>